<sequence>MSPRHSVLSLAPGSYYLVETTPGEDSQLLPQAWRFNVVPTGDQAGDLRFTLDPQASDSGLISVSRKDDSDQTSAWVIQVANVKTGELPLTGRGGRKLFTIIPVVLLLLAGGIYAWRRRNE</sequence>
<reference evidence="1 2" key="4">
    <citation type="journal article" date="2020" name="PLoS ONE">
        <title>Taxonomic classification of strain PO100/5 shows a broader geographic distribution and genetic markers of the recently described Corynebacterium silvaticum.</title>
        <authorList>
            <person name="Viana M.V.C."/>
            <person name="Profeta R."/>
            <person name="da Silva A.L."/>
            <person name="Hurtado R."/>
            <person name="Cerqueira J.C."/>
            <person name="Ribeiro B.F.S."/>
            <person name="Almeida M.O."/>
            <person name="Morais-Rodrigues F."/>
            <person name="Soares S.C."/>
            <person name="Oliveira M."/>
            <person name="Tavares L."/>
            <person name="Figueiredo H."/>
            <person name="Wattam A.R."/>
            <person name="Barh D."/>
            <person name="Ghosh P."/>
            <person name="Silva A."/>
            <person name="Azevedo V."/>
        </authorList>
    </citation>
    <scope>NUCLEOTIDE SEQUENCE [LARGE SCALE GENOMIC DNA]</scope>
    <source>
        <strain evidence="1 2">PO100/5</strain>
    </source>
</reference>
<reference evidence="1 2" key="2">
    <citation type="journal article" date="2020" name="Antonie Van Leeuwenhoek">
        <title>Phylogenomic characterisation of a novel corynebacterial species pathogenic to animals.</title>
        <authorList>
            <person name="Moller J."/>
            <person name="Musella L."/>
            <person name="Melnikov V."/>
            <person name="Geissdorfer W."/>
            <person name="Burkovski A."/>
            <person name="Sangal V."/>
        </authorList>
    </citation>
    <scope>NUCLEOTIDE SEQUENCE [LARGE SCALE GENOMIC DNA]</scope>
    <source>
        <strain evidence="1 2">PO100/5</strain>
    </source>
</reference>
<dbReference type="EMBL" id="CP021417">
    <property type="protein sequence ID" value="WCV10632.1"/>
    <property type="molecule type" value="Genomic_DNA"/>
</dbReference>
<protein>
    <submittedName>
        <fullName evidence="1">LPXTG cell wall anchor domain-containing protein</fullName>
    </submittedName>
</protein>
<keyword evidence="2" id="KW-1185">Reference proteome</keyword>
<evidence type="ECO:0000313" key="1">
    <source>
        <dbReference type="EMBL" id="WCV10632.1"/>
    </source>
</evidence>
<gene>
    <name evidence="1" type="ORF">CBE74_13035</name>
</gene>
<reference evidence="1 2" key="3">
    <citation type="journal article" date="2020" name="Int. J. Syst. Evol. Microbiol.">
        <title>Corynebacterium silvaticum sp. nov., a unique group of NTTB corynebacteria in wild boar and roe deer.</title>
        <authorList>
            <person name="Dangel A."/>
            <person name="Berger A."/>
            <person name="Rau J."/>
            <person name="Eisenberg T."/>
            <person name="Kampfer P."/>
            <person name="Margos G."/>
            <person name="Contzen M."/>
            <person name="Busse H.J."/>
            <person name="Konrad R."/>
            <person name="Peters M."/>
            <person name="Sting R."/>
            <person name="Sing A."/>
        </authorList>
    </citation>
    <scope>NUCLEOTIDE SEQUENCE [LARGE SCALE GENOMIC DNA]</scope>
    <source>
        <strain evidence="1 2">PO100/5</strain>
    </source>
</reference>
<dbReference type="Proteomes" id="UP000195652">
    <property type="component" value="Chromosome"/>
</dbReference>
<accession>A0ACD4PYK9</accession>
<evidence type="ECO:0000313" key="2">
    <source>
        <dbReference type="Proteomes" id="UP000195652"/>
    </source>
</evidence>
<organism evidence="1 2">
    <name type="scientific">Corynebacterium silvaticum</name>
    <dbReference type="NCBI Taxonomy" id="2320431"/>
    <lineage>
        <taxon>Bacteria</taxon>
        <taxon>Bacillati</taxon>
        <taxon>Actinomycetota</taxon>
        <taxon>Actinomycetes</taxon>
        <taxon>Mycobacteriales</taxon>
        <taxon>Corynebacteriaceae</taxon>
        <taxon>Corynebacterium</taxon>
    </lineage>
</organism>
<proteinExistence type="predicted"/>
<name>A0ACD4PYK9_9CORY</name>
<reference evidence="1 2" key="1">
    <citation type="journal article" date="2014" name="BMC Vet. Res.">
        <title>First report of Corynebacterium pseudotuberculosis from caseous lymphadenitis lesions in Black Alentejano pig (Sus scrofa domesticus).</title>
        <authorList>
            <person name="Oliveira M."/>
            <person name="Barroco C."/>
            <person name="Mottola C."/>
            <person name="Santos R."/>
            <person name="Lemsaddek A."/>
            <person name="Tavares L."/>
            <person name="Semedo-Lemsaddek T."/>
        </authorList>
    </citation>
    <scope>NUCLEOTIDE SEQUENCE [LARGE SCALE GENOMIC DNA]</scope>
    <source>
        <strain evidence="1 2">PO100/5</strain>
    </source>
</reference>